<keyword evidence="3" id="KW-0732">Signal</keyword>
<organism evidence="5 6">
    <name type="scientific">Thermoanaerobacter siderophilus SR4</name>
    <dbReference type="NCBI Taxonomy" id="880478"/>
    <lineage>
        <taxon>Bacteria</taxon>
        <taxon>Bacillati</taxon>
        <taxon>Bacillota</taxon>
        <taxon>Clostridia</taxon>
        <taxon>Thermoanaerobacterales</taxon>
        <taxon>Thermoanaerobacteraceae</taxon>
        <taxon>Thermoanaerobacter</taxon>
    </lineage>
</organism>
<feature type="domain" description="Periplasmic binding protein" evidence="4">
    <location>
        <begin position="52"/>
        <end position="306"/>
    </location>
</feature>
<dbReference type="CDD" id="cd06314">
    <property type="entry name" value="PBP1_tmGBP"/>
    <property type="match status" value="1"/>
</dbReference>
<evidence type="ECO:0000256" key="1">
    <source>
        <dbReference type="ARBA" id="ARBA00004196"/>
    </source>
</evidence>
<accession>I9KRA7</accession>
<evidence type="ECO:0000313" key="6">
    <source>
        <dbReference type="Proteomes" id="UP000005110"/>
    </source>
</evidence>
<gene>
    <name evidence="5" type="ORF">ThesiDRAFT1_0297</name>
</gene>
<dbReference type="PANTHER" id="PTHR46847:SF1">
    <property type="entry name" value="D-ALLOSE-BINDING PERIPLASMIC PROTEIN-RELATED"/>
    <property type="match status" value="1"/>
</dbReference>
<name>I9KRA7_9THEO</name>
<dbReference type="GO" id="GO:0030246">
    <property type="term" value="F:carbohydrate binding"/>
    <property type="evidence" value="ECO:0007669"/>
    <property type="project" value="UniProtKB-ARBA"/>
</dbReference>
<evidence type="ECO:0000259" key="4">
    <source>
        <dbReference type="Pfam" id="PF13407"/>
    </source>
</evidence>
<keyword evidence="5" id="KW-0762">Sugar transport</keyword>
<keyword evidence="5" id="KW-0813">Transport</keyword>
<comment type="similarity">
    <text evidence="2">Belongs to the bacterial solute-binding protein 2 family.</text>
</comment>
<dbReference type="Pfam" id="PF13407">
    <property type="entry name" value="Peripla_BP_4"/>
    <property type="match status" value="1"/>
</dbReference>
<dbReference type="Gene3D" id="3.40.50.2300">
    <property type="match status" value="2"/>
</dbReference>
<dbReference type="EMBL" id="CM001486">
    <property type="protein sequence ID" value="EIV99325.1"/>
    <property type="molecule type" value="Genomic_DNA"/>
</dbReference>
<reference evidence="5 6" key="1">
    <citation type="submission" date="2012-02" db="EMBL/GenBank/DDBJ databases">
        <title>Improved High-Quality Draft sequence of Thermoanaerobacter siderophilus SR4.</title>
        <authorList>
            <consortium name="US DOE Joint Genome Institute"/>
            <person name="Lucas S."/>
            <person name="Han J."/>
            <person name="Lapidus A."/>
            <person name="Cheng J.-F."/>
            <person name="Goodwin L."/>
            <person name="Pitluck S."/>
            <person name="Peters L."/>
            <person name="Detter J.C."/>
            <person name="Han C."/>
            <person name="Tapia R."/>
            <person name="Land M."/>
            <person name="Hauser L."/>
            <person name="Kyrpides N."/>
            <person name="Ivanova N."/>
            <person name="Pagani I."/>
            <person name="Hemme C."/>
            <person name="Woyke T."/>
        </authorList>
    </citation>
    <scope>NUCLEOTIDE SEQUENCE [LARGE SCALE GENOMIC DNA]</scope>
    <source>
        <strain evidence="5 6">SR4</strain>
    </source>
</reference>
<proteinExistence type="inferred from homology"/>
<dbReference type="PANTHER" id="PTHR46847">
    <property type="entry name" value="D-ALLOSE-BINDING PERIPLASMIC PROTEIN-RELATED"/>
    <property type="match status" value="1"/>
</dbReference>
<sequence length="338" mass="38131">MIFMKTLNEKFFKLMDRVILILVILIAALSIFLYKLQKVEEPIFAKTPQYHFYMVAQNSVDPFWKEVKIGAMDAAKRYNVAIEFNAPKFNNIQEELQYLDIAILSKVDGIITHVSNSKEFVDLIEEAYKESIPVITIENDAKDSKRQAFIGTNSFQLGEEAGKLMIQATKGKANIAIIVSNDYQLDTVNQNLKINGFLDAIKDYPQMKVVKVYTSKLGTLSAEEITQSIISSKQNINAIYTTDSVDTIGTAQVIVDFNKVGDIAIVGYGDTADILRYIDKGIIYGTVMSDPYRIGYESVKSMVEIKEKNNVSTFVDIGVNVITKDNVKEYFKRIQSIE</sequence>
<dbReference type="InterPro" id="IPR028082">
    <property type="entry name" value="Peripla_BP_I"/>
</dbReference>
<protein>
    <submittedName>
        <fullName evidence="5">ABC-type sugar transport system, periplasmic component</fullName>
    </submittedName>
</protein>
<comment type="subcellular location">
    <subcellularLocation>
        <location evidence="1">Cell envelope</location>
    </subcellularLocation>
</comment>
<dbReference type="InterPro" id="IPR025997">
    <property type="entry name" value="SBP_2_dom"/>
</dbReference>
<evidence type="ECO:0000256" key="2">
    <source>
        <dbReference type="ARBA" id="ARBA00007639"/>
    </source>
</evidence>
<dbReference type="Proteomes" id="UP000005110">
    <property type="component" value="Chromosome"/>
</dbReference>
<evidence type="ECO:0000313" key="5">
    <source>
        <dbReference type="EMBL" id="EIV99325.1"/>
    </source>
</evidence>
<dbReference type="PATRIC" id="fig|880478.3.peg.895"/>
<dbReference type="SUPFAM" id="SSF53822">
    <property type="entry name" value="Periplasmic binding protein-like I"/>
    <property type="match status" value="1"/>
</dbReference>
<keyword evidence="6" id="KW-1185">Reference proteome</keyword>
<evidence type="ECO:0000256" key="3">
    <source>
        <dbReference type="ARBA" id="ARBA00022729"/>
    </source>
</evidence>
<dbReference type="GO" id="GO:0030313">
    <property type="term" value="C:cell envelope"/>
    <property type="evidence" value="ECO:0007669"/>
    <property type="project" value="UniProtKB-SubCell"/>
</dbReference>
<dbReference type="HOGENOM" id="CLU_037628_3_3_9"/>
<dbReference type="AlphaFoldDB" id="I9KRA7"/>